<evidence type="ECO:0000313" key="2">
    <source>
        <dbReference type="Proteomes" id="UP000282760"/>
    </source>
</evidence>
<dbReference type="CDD" id="cd09117">
    <property type="entry name" value="PLDc_Bfil_DEXD_like"/>
    <property type="match status" value="1"/>
</dbReference>
<dbReference type="Gene3D" id="3.30.870.10">
    <property type="entry name" value="Endonuclease Chain A"/>
    <property type="match status" value="1"/>
</dbReference>
<protein>
    <submittedName>
        <fullName evidence="1">Uncharacterized protein</fullName>
    </submittedName>
</protein>
<gene>
    <name evidence="1" type="ORF">CT157_19290</name>
</gene>
<proteinExistence type="predicted"/>
<dbReference type="SUPFAM" id="SSF56024">
    <property type="entry name" value="Phospholipase D/nuclease"/>
    <property type="match status" value="1"/>
</dbReference>
<evidence type="ECO:0000313" key="1">
    <source>
        <dbReference type="EMBL" id="AZV28064.1"/>
    </source>
</evidence>
<dbReference type="AlphaFoldDB" id="A0A3T0JX92"/>
<dbReference type="EMBL" id="CP024646">
    <property type="protein sequence ID" value="AZV28064.1"/>
    <property type="molecule type" value="Genomic_DNA"/>
</dbReference>
<accession>A0A3T0JX92</accession>
<organism evidence="1 2">
    <name type="scientific">Pseudomonas syringae</name>
    <dbReference type="NCBI Taxonomy" id="317"/>
    <lineage>
        <taxon>Bacteria</taxon>
        <taxon>Pseudomonadati</taxon>
        <taxon>Pseudomonadota</taxon>
        <taxon>Gammaproteobacteria</taxon>
        <taxon>Pseudomonadales</taxon>
        <taxon>Pseudomonadaceae</taxon>
        <taxon>Pseudomonas</taxon>
    </lineage>
</organism>
<reference evidence="1 2" key="1">
    <citation type="submission" date="2017-11" db="EMBL/GenBank/DDBJ databases">
        <title>Effect of PGPRs.</title>
        <authorList>
            <person name="Oliva R."/>
            <person name="Nong J."/>
            <person name="Roman V."/>
        </authorList>
    </citation>
    <scope>NUCLEOTIDE SEQUENCE [LARGE SCALE GENOMIC DNA]</scope>
    <source>
        <strain evidence="1">Inb918</strain>
    </source>
</reference>
<sequence>MTRLIQNQQELALWVRESKGPLDIAVAFWGEGSISALGLDQSHRNVRILLDLSAGATNPSVVRKLLESHPAKIRCVPRLHAKTYIGENELVVGSANASANGLGIEGHAASQWIELGILSNDTTAVEHAKSWFADLWSIAQPVDVDSDWFKQVEDDWIARQKPRSLPDIQSDTLIAAAIKNPEAFKGKRWFVAVDIHAMSTKGNRALTEKSQAQGRPAFAWESWHSIPKHAHIISFSNQGDKFEFAEETGAGEPVFYSSDGHGEFMQYVSASHIPGFKNNLGSIQEWLPLLRTAKANTSDWQAEGGMCMDLGEFAKLNLTQL</sequence>
<dbReference type="Proteomes" id="UP000282760">
    <property type="component" value="Chromosome"/>
</dbReference>
<name>A0A3T0JX92_PSESX</name>